<comment type="caution">
    <text evidence="1">The sequence shown here is derived from an EMBL/GenBank/DDBJ whole genome shotgun (WGS) entry which is preliminary data.</text>
</comment>
<reference evidence="1 2" key="1">
    <citation type="submission" date="2016-10" db="EMBL/GenBank/DDBJ databases">
        <authorList>
            <person name="Varghese N."/>
            <person name="Submissions S."/>
        </authorList>
    </citation>
    <scope>NUCLEOTIDE SEQUENCE [LARGE SCALE GENOMIC DNA]</scope>
    <source>
        <strain evidence="1 2">DSM 18839</strain>
    </source>
</reference>
<gene>
    <name evidence="1" type="ORF">SAMN05660686_00494</name>
</gene>
<accession>A0A8G2BFZ8</accession>
<proteinExistence type="predicted"/>
<organism evidence="1 2">
    <name type="scientific">Thalassobaculum litoreum DSM 18839</name>
    <dbReference type="NCBI Taxonomy" id="1123362"/>
    <lineage>
        <taxon>Bacteria</taxon>
        <taxon>Pseudomonadati</taxon>
        <taxon>Pseudomonadota</taxon>
        <taxon>Alphaproteobacteria</taxon>
        <taxon>Rhodospirillales</taxon>
        <taxon>Thalassobaculaceae</taxon>
        <taxon>Thalassobaculum</taxon>
    </lineage>
</organism>
<evidence type="ECO:0000313" key="2">
    <source>
        <dbReference type="Proteomes" id="UP000198615"/>
    </source>
</evidence>
<keyword evidence="2" id="KW-1185">Reference proteome</keyword>
<protein>
    <submittedName>
        <fullName evidence="1">Uncharacterized protein</fullName>
    </submittedName>
</protein>
<name>A0A8G2BFZ8_9PROT</name>
<dbReference type="Proteomes" id="UP000198615">
    <property type="component" value="Unassembled WGS sequence"/>
</dbReference>
<dbReference type="EMBL" id="FNBW01000001">
    <property type="protein sequence ID" value="SDF15634.1"/>
    <property type="molecule type" value="Genomic_DNA"/>
</dbReference>
<evidence type="ECO:0000313" key="1">
    <source>
        <dbReference type="EMBL" id="SDF15634.1"/>
    </source>
</evidence>
<sequence length="61" mass="6680">MRGAQSIIKREGASCRDRFGQLKANPMLVVERDSRAGMITALGKLNLDLEPLANRPSGGRR</sequence>
<dbReference type="AlphaFoldDB" id="A0A8G2BFZ8"/>